<dbReference type="KEGG" id="rsz:130495230"/>
<sequence>MIVCFDVRSEKYSFVRVTESSLGAMEPETSLINYKGRLASLEMKRSFGEEASTSFDLWVPQDSGKLEEWSKHTYKFPMSRNEAIQDNKIYFSVVTGEKEIVLFPRKVSHPFYVLYYNLERKTSRRVEIRGMKEPKGKKVFAYLGHIEDLKLIYVISVRGLGD</sequence>
<dbReference type="PANTHER" id="PTHR31111">
    <property type="entry name" value="BNAA05G37150D PROTEIN-RELATED"/>
    <property type="match status" value="1"/>
</dbReference>
<dbReference type="OrthoDB" id="1069855at2759"/>
<evidence type="ECO:0000313" key="3">
    <source>
        <dbReference type="RefSeq" id="XP_056842600.1"/>
    </source>
</evidence>
<proteinExistence type="predicted"/>
<evidence type="ECO:0000313" key="2">
    <source>
        <dbReference type="Proteomes" id="UP000504610"/>
    </source>
</evidence>
<protein>
    <submittedName>
        <fullName evidence="3">F-box protein DOR-like</fullName>
    </submittedName>
</protein>
<dbReference type="InterPro" id="IPR017451">
    <property type="entry name" value="F-box-assoc_interact_dom"/>
</dbReference>
<feature type="domain" description="F-box associated beta-propeller type 3" evidence="1">
    <location>
        <begin position="1"/>
        <end position="143"/>
    </location>
</feature>
<dbReference type="InterPro" id="IPR013187">
    <property type="entry name" value="F-box-assoc_dom_typ3"/>
</dbReference>
<organism evidence="2 3">
    <name type="scientific">Raphanus sativus</name>
    <name type="common">Radish</name>
    <name type="synonym">Raphanus raphanistrum var. sativus</name>
    <dbReference type="NCBI Taxonomy" id="3726"/>
    <lineage>
        <taxon>Eukaryota</taxon>
        <taxon>Viridiplantae</taxon>
        <taxon>Streptophyta</taxon>
        <taxon>Embryophyta</taxon>
        <taxon>Tracheophyta</taxon>
        <taxon>Spermatophyta</taxon>
        <taxon>Magnoliopsida</taxon>
        <taxon>eudicotyledons</taxon>
        <taxon>Gunneridae</taxon>
        <taxon>Pentapetalae</taxon>
        <taxon>rosids</taxon>
        <taxon>malvids</taxon>
        <taxon>Brassicales</taxon>
        <taxon>Brassicaceae</taxon>
        <taxon>Brassiceae</taxon>
        <taxon>Raphanus</taxon>
    </lineage>
</organism>
<dbReference type="AlphaFoldDB" id="A0A9W3BTH9"/>
<keyword evidence="2" id="KW-1185">Reference proteome</keyword>
<reference evidence="2" key="1">
    <citation type="journal article" date="2019" name="Database">
        <title>The radish genome database (RadishGD): an integrated information resource for radish genomics.</title>
        <authorList>
            <person name="Yu H.J."/>
            <person name="Baek S."/>
            <person name="Lee Y.J."/>
            <person name="Cho A."/>
            <person name="Mun J.H."/>
        </authorList>
    </citation>
    <scope>NUCLEOTIDE SEQUENCE [LARGE SCALE GENOMIC DNA]</scope>
    <source>
        <strain evidence="2">cv. WK10039</strain>
    </source>
</reference>
<dbReference type="Proteomes" id="UP000504610">
    <property type="component" value="Chromosome 1"/>
</dbReference>
<gene>
    <name evidence="3" type="primary">LOC130495230</name>
</gene>
<evidence type="ECO:0000259" key="1">
    <source>
        <dbReference type="Pfam" id="PF08268"/>
    </source>
</evidence>
<dbReference type="NCBIfam" id="TIGR01640">
    <property type="entry name" value="F_box_assoc_1"/>
    <property type="match status" value="1"/>
</dbReference>
<name>A0A9W3BTH9_RAPSA</name>
<accession>A0A9W3BTH9</accession>
<reference evidence="3" key="2">
    <citation type="submission" date="2025-08" db="UniProtKB">
        <authorList>
            <consortium name="RefSeq"/>
        </authorList>
    </citation>
    <scope>IDENTIFICATION</scope>
    <source>
        <tissue evidence="3">Leaf</tissue>
    </source>
</reference>
<dbReference type="RefSeq" id="XP_056842600.1">
    <property type="nucleotide sequence ID" value="XM_056986620.1"/>
</dbReference>
<dbReference type="GeneID" id="130495230"/>
<dbReference type="PANTHER" id="PTHR31111:SF99">
    <property type="entry name" value="F-BOX PROTEIN DOR"/>
    <property type="match status" value="1"/>
</dbReference>
<dbReference type="Pfam" id="PF08268">
    <property type="entry name" value="FBA_3"/>
    <property type="match status" value="1"/>
</dbReference>